<keyword evidence="2" id="KW-1185">Reference proteome</keyword>
<dbReference type="Pfam" id="PF03301">
    <property type="entry name" value="Trp_dioxygenase"/>
    <property type="match status" value="1"/>
</dbReference>
<sequence length="417" mass="46871">MSRPEPLRLWLGQRRPTTARFPFTTVVNAYQYHGKTFVPEEWSRLLTAARERLPEVRGARRPQLSAFLNTALDKVDRRYDYRTYLALNLLPIIGADEPPADELRLLTRRDRLHVHLLTDLMAFELQAVSGAPVPLPQLRPGAPLVAKRLRHALRAAMPALRRLRLTDAVDSGEHTTIARQMIVAVDRDLSTNERWSIQVSMMPVWIIHDEWMFIRVLQAFEASFALLAADLRAAIANVQDGRIQQAATRLSAAAALLRESAPLWSLMATLQPEAFHRFRRYTEGASAIQSRSYKMLESLCRLPDPERLNSPAYVSVPEVRSELDGGHLSLDDALDALRRSGGYAAESPVMAAAMRNFAAALRQWRQTHYRLAVRMLGPGQPGTGYTQGTSYLAGTRHEPVFRHCPRRDGDTSAGADT</sequence>
<dbReference type="OrthoDB" id="4444951at2"/>
<dbReference type="SUPFAM" id="SSF140959">
    <property type="entry name" value="Indolic compounds 2,3-dioxygenase-like"/>
    <property type="match status" value="1"/>
</dbReference>
<accession>A0A3N9WSP1</accession>
<evidence type="ECO:0000313" key="2">
    <source>
        <dbReference type="Proteomes" id="UP000282312"/>
    </source>
</evidence>
<dbReference type="InterPro" id="IPR037217">
    <property type="entry name" value="Trp/Indoleamine_2_3_dOase-like"/>
</dbReference>
<evidence type="ECO:0008006" key="3">
    <source>
        <dbReference type="Google" id="ProtNLM"/>
    </source>
</evidence>
<evidence type="ECO:0000313" key="1">
    <source>
        <dbReference type="EMBL" id="RQX03846.1"/>
    </source>
</evidence>
<dbReference type="GO" id="GO:0019441">
    <property type="term" value="P:L-tryptophan catabolic process to kynurenine"/>
    <property type="evidence" value="ECO:0007669"/>
    <property type="project" value="InterPro"/>
</dbReference>
<dbReference type="PANTHER" id="PTHR10138">
    <property type="entry name" value="TRYPTOPHAN 2,3-DIOXYGENASE"/>
    <property type="match status" value="1"/>
</dbReference>
<protein>
    <recommendedName>
        <fullName evidence="3">Tryptophan 2,3-dioxygenase</fullName>
    </recommendedName>
</protein>
<dbReference type="Gene3D" id="1.20.58.480">
    <property type="match status" value="1"/>
</dbReference>
<dbReference type="GO" id="GO:0019442">
    <property type="term" value="P:L-tryptophan catabolic process to acetyl-CoA"/>
    <property type="evidence" value="ECO:0007669"/>
    <property type="project" value="TreeGrafter"/>
</dbReference>
<dbReference type="Proteomes" id="UP000282312">
    <property type="component" value="Unassembled WGS sequence"/>
</dbReference>
<organism evidence="1 2">
    <name type="scientific">Micromonospora inaquosa</name>
    <dbReference type="NCBI Taxonomy" id="2203716"/>
    <lineage>
        <taxon>Bacteria</taxon>
        <taxon>Bacillati</taxon>
        <taxon>Actinomycetota</taxon>
        <taxon>Actinomycetes</taxon>
        <taxon>Micromonosporales</taxon>
        <taxon>Micromonosporaceae</taxon>
        <taxon>Micromonospora</taxon>
    </lineage>
</organism>
<dbReference type="GO" id="GO:0004833">
    <property type="term" value="F:L-tryptophan 2,3-dioxygenase activity"/>
    <property type="evidence" value="ECO:0007669"/>
    <property type="project" value="InterPro"/>
</dbReference>
<gene>
    <name evidence="1" type="ORF">DLJ59_11010</name>
</gene>
<comment type="caution">
    <text evidence="1">The sequence shown here is derived from an EMBL/GenBank/DDBJ whole genome shotgun (WGS) entry which is preliminary data.</text>
</comment>
<proteinExistence type="predicted"/>
<name>A0A3N9WSP1_9ACTN</name>
<reference evidence="1 2" key="1">
    <citation type="submission" date="2018-05" db="EMBL/GenBank/DDBJ databases">
        <title>Micromonospora from Atacama Desert.</title>
        <authorList>
            <person name="Carro L."/>
            <person name="Goodfellow M."/>
            <person name="Klenk H.-P."/>
        </authorList>
    </citation>
    <scope>NUCLEOTIDE SEQUENCE [LARGE SCALE GENOMIC DNA]</scope>
    <source>
        <strain evidence="1 2">LB39</strain>
    </source>
</reference>
<dbReference type="PANTHER" id="PTHR10138:SF0">
    <property type="entry name" value="TRYPTOPHAN 2,3-DIOXYGENASE"/>
    <property type="match status" value="1"/>
</dbReference>
<dbReference type="GO" id="GO:0020037">
    <property type="term" value="F:heme binding"/>
    <property type="evidence" value="ECO:0007669"/>
    <property type="project" value="InterPro"/>
</dbReference>
<dbReference type="GO" id="GO:0046872">
    <property type="term" value="F:metal ion binding"/>
    <property type="evidence" value="ECO:0007669"/>
    <property type="project" value="InterPro"/>
</dbReference>
<dbReference type="EMBL" id="QGSZ01000182">
    <property type="protein sequence ID" value="RQX03846.1"/>
    <property type="molecule type" value="Genomic_DNA"/>
</dbReference>
<dbReference type="AlphaFoldDB" id="A0A3N9WSP1"/>
<dbReference type="InterPro" id="IPR004981">
    <property type="entry name" value="Trp_2_3_dOase"/>
</dbReference>